<organism evidence="7 8">
    <name type="scientific">Planomonospora sphaerica</name>
    <dbReference type="NCBI Taxonomy" id="161355"/>
    <lineage>
        <taxon>Bacteria</taxon>
        <taxon>Bacillati</taxon>
        <taxon>Actinomycetota</taxon>
        <taxon>Actinomycetes</taxon>
        <taxon>Streptosporangiales</taxon>
        <taxon>Streptosporangiaceae</taxon>
        <taxon>Planomonospora</taxon>
    </lineage>
</organism>
<dbReference type="STRING" id="161355.PS9374_06559"/>
<evidence type="ECO:0000256" key="5">
    <source>
        <dbReference type="SAM" id="MobiDB-lite"/>
    </source>
</evidence>
<sequence length="325" mass="36062">MTDVTTPAHPARLGPVTGRLDGNEHTTITVYGLGPGMTDHLGWVETHRDGLRAALAAHGAVLLRDLPADLDLFDRIVRVVGGDPLRYTERSTPRTSVTESIYTSTEYPADQPLPMHNENSYSDTWPGHLFFYCDVAAATGGATPIADSRAVLRLLPEEVRNRFAGGVVYARAFREGLGLSWQESFQTDDPAAVEEYCARHGQTFEWTDDGLRTRHHRPSWQTEPLTGEQVWFNQANLFHVTSLDEEVREALLSLYDEADLPRNAYLGDGTPIDPADLAAIKAAYDEASFGFPWRRGDLMIINNMLCAHGREPFTGPRRILVAMTA</sequence>
<keyword evidence="2" id="KW-0560">Oxidoreductase</keyword>
<gene>
    <name evidence="7" type="ORF">PS9374_06559</name>
</gene>
<proteinExistence type="predicted"/>
<feature type="region of interest" description="Disordered" evidence="5">
    <location>
        <begin position="1"/>
        <end position="21"/>
    </location>
</feature>
<keyword evidence="7" id="KW-0223">Dioxygenase</keyword>
<dbReference type="SUPFAM" id="SSF51197">
    <property type="entry name" value="Clavaminate synthase-like"/>
    <property type="match status" value="1"/>
</dbReference>
<keyword evidence="3" id="KW-0408">Iron</keyword>
<dbReference type="Proteomes" id="UP000077701">
    <property type="component" value="Unassembled WGS sequence"/>
</dbReference>
<dbReference type="GO" id="GO:0017000">
    <property type="term" value="P:antibiotic biosynthetic process"/>
    <property type="evidence" value="ECO:0007669"/>
    <property type="project" value="UniProtKB-KW"/>
</dbReference>
<dbReference type="InterPro" id="IPR003819">
    <property type="entry name" value="TauD/TfdA-like"/>
</dbReference>
<dbReference type="EMBL" id="BDCX01000020">
    <property type="protein sequence ID" value="GAT70871.1"/>
    <property type="molecule type" value="Genomic_DNA"/>
</dbReference>
<evidence type="ECO:0000256" key="4">
    <source>
        <dbReference type="ARBA" id="ARBA00023194"/>
    </source>
</evidence>
<comment type="caution">
    <text evidence="7">The sequence shown here is derived from an EMBL/GenBank/DDBJ whole genome shotgun (WGS) entry which is preliminary data.</text>
</comment>
<evidence type="ECO:0000313" key="8">
    <source>
        <dbReference type="Proteomes" id="UP000077701"/>
    </source>
</evidence>
<evidence type="ECO:0000259" key="6">
    <source>
        <dbReference type="Pfam" id="PF02668"/>
    </source>
</evidence>
<dbReference type="Gene3D" id="3.60.130.10">
    <property type="entry name" value="Clavaminate synthase-like"/>
    <property type="match status" value="1"/>
</dbReference>
<dbReference type="GO" id="GO:0051213">
    <property type="term" value="F:dioxygenase activity"/>
    <property type="evidence" value="ECO:0007669"/>
    <property type="project" value="UniProtKB-KW"/>
</dbReference>
<evidence type="ECO:0000256" key="3">
    <source>
        <dbReference type="ARBA" id="ARBA00023004"/>
    </source>
</evidence>
<comment type="cofactor">
    <cofactor evidence="1">
        <name>Fe(2+)</name>
        <dbReference type="ChEBI" id="CHEBI:29033"/>
    </cofactor>
</comment>
<keyword evidence="4" id="KW-0045">Antibiotic biosynthesis</keyword>
<dbReference type="OrthoDB" id="9769888at2"/>
<dbReference type="PANTHER" id="PTHR10696">
    <property type="entry name" value="GAMMA-BUTYROBETAINE HYDROXYLASE-RELATED"/>
    <property type="match status" value="1"/>
</dbReference>
<dbReference type="PANTHER" id="PTHR10696:SF56">
    <property type="entry name" value="TAUD_TFDA-LIKE DOMAIN-CONTAINING PROTEIN"/>
    <property type="match status" value="1"/>
</dbReference>
<dbReference type="InterPro" id="IPR042098">
    <property type="entry name" value="TauD-like_sf"/>
</dbReference>
<name>A0A171DP88_9ACTN</name>
<evidence type="ECO:0000313" key="7">
    <source>
        <dbReference type="EMBL" id="GAT70871.1"/>
    </source>
</evidence>
<reference evidence="7 8" key="1">
    <citation type="journal article" date="2016" name="Genome Announc.">
        <title>Draft Genome Sequence of Planomonospora sphaerica JCM9374, a Rare Actinomycete.</title>
        <authorList>
            <person name="Dohra H."/>
            <person name="Suzuki T."/>
            <person name="Inoue Y."/>
            <person name="Kodani S."/>
        </authorList>
    </citation>
    <scope>NUCLEOTIDE SEQUENCE [LARGE SCALE GENOMIC DNA]</scope>
    <source>
        <strain evidence="7 8">JCM 9374</strain>
    </source>
</reference>
<accession>A0A171DP88</accession>
<keyword evidence="8" id="KW-1185">Reference proteome</keyword>
<dbReference type="AlphaFoldDB" id="A0A171DP88"/>
<protein>
    <submittedName>
        <fullName evidence="7">Taurine catabolism dioxygenase</fullName>
    </submittedName>
</protein>
<dbReference type="RefSeq" id="WP_068903524.1">
    <property type="nucleotide sequence ID" value="NZ_BDCX01000020.1"/>
</dbReference>
<evidence type="ECO:0000256" key="2">
    <source>
        <dbReference type="ARBA" id="ARBA00023002"/>
    </source>
</evidence>
<dbReference type="InterPro" id="IPR050411">
    <property type="entry name" value="AlphaKG_dependent_hydroxylases"/>
</dbReference>
<reference evidence="8" key="2">
    <citation type="submission" date="2016-04" db="EMBL/GenBank/DDBJ databases">
        <title>Planomonospora sphaerica JCM9374 whole genome shotgun sequence.</title>
        <authorList>
            <person name="Suzuki T."/>
            <person name="Dohra H."/>
            <person name="Kodani S."/>
        </authorList>
    </citation>
    <scope>NUCLEOTIDE SEQUENCE [LARGE SCALE GENOMIC DNA]</scope>
    <source>
        <strain evidence="8">JCM 9374</strain>
    </source>
</reference>
<feature type="domain" description="TauD/TfdA-like" evidence="6">
    <location>
        <begin position="45"/>
        <end position="323"/>
    </location>
</feature>
<evidence type="ECO:0000256" key="1">
    <source>
        <dbReference type="ARBA" id="ARBA00001954"/>
    </source>
</evidence>
<dbReference type="Pfam" id="PF02668">
    <property type="entry name" value="TauD"/>
    <property type="match status" value="1"/>
</dbReference>